<organism evidence="2 3">
    <name type="scientific">Flavivirga jejuensis</name>
    <dbReference type="NCBI Taxonomy" id="870487"/>
    <lineage>
        <taxon>Bacteria</taxon>
        <taxon>Pseudomonadati</taxon>
        <taxon>Bacteroidota</taxon>
        <taxon>Flavobacteriia</taxon>
        <taxon>Flavobacteriales</taxon>
        <taxon>Flavobacteriaceae</taxon>
        <taxon>Flavivirga</taxon>
    </lineage>
</organism>
<evidence type="ECO:0008006" key="4">
    <source>
        <dbReference type="Google" id="ProtNLM"/>
    </source>
</evidence>
<keyword evidence="3" id="KW-1185">Reference proteome</keyword>
<evidence type="ECO:0000256" key="1">
    <source>
        <dbReference type="SAM" id="Phobius"/>
    </source>
</evidence>
<keyword evidence="1" id="KW-1133">Transmembrane helix</keyword>
<comment type="caution">
    <text evidence="2">The sequence shown here is derived from an EMBL/GenBank/DDBJ whole genome shotgun (WGS) entry which is preliminary data.</text>
</comment>
<name>A0ABT8WME1_9FLAO</name>
<feature type="transmembrane region" description="Helical" evidence="1">
    <location>
        <begin position="49"/>
        <end position="67"/>
    </location>
</feature>
<keyword evidence="1" id="KW-0472">Membrane</keyword>
<evidence type="ECO:0000313" key="3">
    <source>
        <dbReference type="Proteomes" id="UP001176806"/>
    </source>
</evidence>
<gene>
    <name evidence="2" type="ORF">Q4Q40_08985</name>
</gene>
<proteinExistence type="predicted"/>
<sequence length="112" mass="13512">MVLISKYLVPKGYTGLTVFPFVFLRSKHLKKDAVLMNHEKIHLKQQLDMLIMPFYLMYAIEFLVRLFQYKTWDLAYRNISFEREAYANEVNLDYLKCRPPFGFLKYLFVNDV</sequence>
<dbReference type="EMBL" id="JAUOEL010000003">
    <property type="protein sequence ID" value="MDO5974316.1"/>
    <property type="molecule type" value="Genomic_DNA"/>
</dbReference>
<accession>A0ABT8WME1</accession>
<dbReference type="Proteomes" id="UP001176806">
    <property type="component" value="Unassembled WGS sequence"/>
</dbReference>
<protein>
    <recommendedName>
        <fullName evidence="4">Peptidase M56 domain-containing protein</fullName>
    </recommendedName>
</protein>
<dbReference type="RefSeq" id="WP_303301459.1">
    <property type="nucleotide sequence ID" value="NZ_BAABDA010000050.1"/>
</dbReference>
<keyword evidence="1" id="KW-0812">Transmembrane</keyword>
<reference evidence="2" key="1">
    <citation type="submission" date="2023-07" db="EMBL/GenBank/DDBJ databases">
        <title>Two novel species in the genus Flavivirga.</title>
        <authorList>
            <person name="Kwon K."/>
        </authorList>
    </citation>
    <scope>NUCLEOTIDE SEQUENCE</scope>
    <source>
        <strain evidence="2">KACC 14158</strain>
    </source>
</reference>
<evidence type="ECO:0000313" key="2">
    <source>
        <dbReference type="EMBL" id="MDO5974316.1"/>
    </source>
</evidence>